<keyword evidence="2" id="KW-1185">Reference proteome</keyword>
<organism evidence="1 2">
    <name type="scientific">Thalassotalea loyana</name>
    <dbReference type="NCBI Taxonomy" id="280483"/>
    <lineage>
        <taxon>Bacteria</taxon>
        <taxon>Pseudomonadati</taxon>
        <taxon>Pseudomonadota</taxon>
        <taxon>Gammaproteobacteria</taxon>
        <taxon>Alteromonadales</taxon>
        <taxon>Colwelliaceae</taxon>
        <taxon>Thalassotalea</taxon>
    </lineage>
</organism>
<dbReference type="SUPFAM" id="SSF102220">
    <property type="entry name" value="DNA polymerase III psi subunit"/>
    <property type="match status" value="1"/>
</dbReference>
<dbReference type="EMBL" id="BSSV01000002">
    <property type="protein sequence ID" value="GLX84961.1"/>
    <property type="molecule type" value="Genomic_DNA"/>
</dbReference>
<accession>A0ABQ6HDI6</accession>
<sequence length="121" mass="13547">MALTQRQYDQLNEIGISLWQNRSASTTESDTAVTIKLTNEDFLQLLDSQLFQDILLALSITPDQISLLAGHLDLGLLNWHMADVESCEMTASQLTTPTLDKLSKSPQLKQQLWQLISKTSS</sequence>
<dbReference type="RefSeq" id="WP_284296654.1">
    <property type="nucleotide sequence ID" value="NZ_BSSV01000002.1"/>
</dbReference>
<evidence type="ECO:0000313" key="2">
    <source>
        <dbReference type="Proteomes" id="UP001157134"/>
    </source>
</evidence>
<proteinExistence type="predicted"/>
<protein>
    <recommendedName>
        <fullName evidence="3">DNA polymerase III subunit psi</fullName>
    </recommendedName>
</protein>
<evidence type="ECO:0008006" key="3">
    <source>
        <dbReference type="Google" id="ProtNLM"/>
    </source>
</evidence>
<name>A0ABQ6HDI6_9GAMM</name>
<dbReference type="Gene3D" id="3.40.50.10220">
    <property type="entry name" value="DNA polymerase III, psi subunit"/>
    <property type="match status" value="1"/>
</dbReference>
<evidence type="ECO:0000313" key="1">
    <source>
        <dbReference type="EMBL" id="GLX84961.1"/>
    </source>
</evidence>
<dbReference type="InterPro" id="IPR036654">
    <property type="entry name" value="DNA_pol_III_psi_sf"/>
</dbReference>
<gene>
    <name evidence="1" type="ORF">tloyanaT_12130</name>
</gene>
<dbReference type="Pfam" id="PF03603">
    <property type="entry name" value="DNA_III_psi"/>
    <property type="match status" value="1"/>
</dbReference>
<comment type="caution">
    <text evidence="1">The sequence shown here is derived from an EMBL/GenBank/DDBJ whole genome shotgun (WGS) entry which is preliminary data.</text>
</comment>
<dbReference type="InterPro" id="IPR004615">
    <property type="entry name" value="DNA_pol_III_psi"/>
</dbReference>
<reference evidence="1 2" key="1">
    <citation type="submission" date="2023-03" db="EMBL/GenBank/DDBJ databases">
        <title>Thalassotalea loyana LMG 22536T draft genome sequence.</title>
        <authorList>
            <person name="Sawabe T."/>
        </authorList>
    </citation>
    <scope>NUCLEOTIDE SEQUENCE [LARGE SCALE GENOMIC DNA]</scope>
    <source>
        <strain evidence="1 2">LMG 22536</strain>
    </source>
</reference>
<dbReference type="Proteomes" id="UP001157134">
    <property type="component" value="Unassembled WGS sequence"/>
</dbReference>